<name>A0ABU8F613_9BACI</name>
<proteinExistence type="predicted"/>
<dbReference type="InterPro" id="IPR037126">
    <property type="entry name" value="PdaC/RsiV-like_sf"/>
</dbReference>
<organism evidence="1 2">
    <name type="scientific">Psychrobacillus mangrovi</name>
    <dbReference type="NCBI Taxonomy" id="3117745"/>
    <lineage>
        <taxon>Bacteria</taxon>
        <taxon>Bacillati</taxon>
        <taxon>Bacillota</taxon>
        <taxon>Bacilli</taxon>
        <taxon>Bacillales</taxon>
        <taxon>Bacillaceae</taxon>
        <taxon>Psychrobacillus</taxon>
    </lineage>
</organism>
<comment type="caution">
    <text evidence="1">The sequence shown here is derived from an EMBL/GenBank/DDBJ whole genome shotgun (WGS) entry which is preliminary data.</text>
</comment>
<evidence type="ECO:0000313" key="2">
    <source>
        <dbReference type="Proteomes" id="UP001364890"/>
    </source>
</evidence>
<gene>
    <name evidence="1" type="ORF">WAX74_11265</name>
</gene>
<reference evidence="1 2" key="1">
    <citation type="submission" date="2024-01" db="EMBL/GenBank/DDBJ databases">
        <title>Seven novel Bacillus-like species.</title>
        <authorList>
            <person name="Liu G."/>
        </authorList>
    </citation>
    <scope>NUCLEOTIDE SEQUENCE [LARGE SCALE GENOMIC DNA]</scope>
    <source>
        <strain evidence="1 2">FJAT-51614</strain>
    </source>
</reference>
<sequence length="92" mass="10651">MLSLSLSVYSYTGGAHGLTIIQSLTFDVTTGKLVELKDLFEPNSQYVKILSEIIDKKIAEWEVPVLEEFKEIRMDQYFYLADHNYCYLFSSL</sequence>
<dbReference type="Gene3D" id="3.30.565.40">
    <property type="entry name" value="Fervidobacterium nodosum Rt17-B1 like"/>
    <property type="match status" value="1"/>
</dbReference>
<dbReference type="Proteomes" id="UP001364890">
    <property type="component" value="Unassembled WGS sequence"/>
</dbReference>
<accession>A0ABU8F613</accession>
<dbReference type="Gene3D" id="3.90.640.20">
    <property type="entry name" value="Heat-shock cognate protein, ATPase"/>
    <property type="match status" value="1"/>
</dbReference>
<evidence type="ECO:0000313" key="1">
    <source>
        <dbReference type="EMBL" id="MEI4770214.1"/>
    </source>
</evidence>
<dbReference type="EMBL" id="JBAWSY010000007">
    <property type="protein sequence ID" value="MEI4770214.1"/>
    <property type="molecule type" value="Genomic_DNA"/>
</dbReference>
<keyword evidence="2" id="KW-1185">Reference proteome</keyword>
<protein>
    <submittedName>
        <fullName evidence="1">Uncharacterized protein</fullName>
    </submittedName>
</protein>